<dbReference type="EMBL" id="BLPG01000003">
    <property type="protein sequence ID" value="GFJ96676.1"/>
    <property type="molecule type" value="Genomic_DNA"/>
</dbReference>
<sequence length="396" mass="41034">MRTRDAAAGHLKAGAQRVLISAPGKDVDATIVLGVNGAAYHPRQQVLSAAACTTNCAASMVKVLHEAFGLTRGFLTTVHAYTNDQAVLDTPHKDPRRARSAAVNIIPTSTGAAKAIGLVLPEVAGRLDGVALRVPVEDGSICDLTCELAVPVTAAEVNDAFAAAADRDLAGVLRYSERPLVSRDVVGDPASCVFDSGLTQAAVLAAGVVGAGAVSVLAPAWAGPGPAGPAAATASMPGYGMHGGANGMGMRGGDSAGMGWGGGTCLWATDVPSGTLTGAQRTTLAAMAEEEKLAHDLYQAFGGRYDADVFDRIAAAETRHLAAVRTLLDRYGIADPTAGKGGRAVRQRRRAGHLRQVPRRRQRLPARGARCRGEGRELVYQRLLMASQHHLAAFTR</sequence>
<dbReference type="CDD" id="cd18126">
    <property type="entry name" value="GAPDH_I_C"/>
    <property type="match status" value="1"/>
</dbReference>
<dbReference type="InterPro" id="IPR019243">
    <property type="entry name" value="DUF2202"/>
</dbReference>
<evidence type="ECO:0000313" key="6">
    <source>
        <dbReference type="EMBL" id="GFJ96676.1"/>
    </source>
</evidence>
<dbReference type="PANTHER" id="PTHR43148">
    <property type="entry name" value="GLYCERALDEHYDE-3-PHOSPHATE DEHYDROGENASE 2"/>
    <property type="match status" value="1"/>
</dbReference>
<feature type="domain" description="DUF2202" evidence="5">
    <location>
        <begin position="284"/>
        <end position="340"/>
    </location>
</feature>
<dbReference type="Proteomes" id="UP000482960">
    <property type="component" value="Unassembled WGS sequence"/>
</dbReference>
<feature type="domain" description="Glyceraldehyde 3-phosphate dehydrogenase catalytic" evidence="4">
    <location>
        <begin position="58"/>
        <end position="201"/>
    </location>
</feature>
<protein>
    <recommendedName>
        <fullName evidence="8">Glyceraldehyde 3-phosphate dehydrogenase catalytic domain-containing protein</fullName>
    </recommendedName>
</protein>
<name>A0A6V8LQW0_9ACTN</name>
<evidence type="ECO:0000256" key="2">
    <source>
        <dbReference type="ARBA" id="ARBA00023002"/>
    </source>
</evidence>
<dbReference type="RefSeq" id="WP_246278862.1">
    <property type="nucleotide sequence ID" value="NZ_BAABJB010000021.1"/>
</dbReference>
<proteinExistence type="inferred from homology"/>
<dbReference type="InterPro" id="IPR020829">
    <property type="entry name" value="GlycerAld_3-P_DH_cat"/>
</dbReference>
<reference evidence="6 7" key="1">
    <citation type="submission" date="2020-03" db="EMBL/GenBank/DDBJ databases">
        <title>Whole genome shotgun sequence of Phytohabitans rumicis NBRC 108638.</title>
        <authorList>
            <person name="Komaki H."/>
            <person name="Tamura T."/>
        </authorList>
    </citation>
    <scope>NUCLEOTIDE SEQUENCE [LARGE SCALE GENOMIC DNA]</scope>
    <source>
        <strain evidence="6 7">NBRC 108638</strain>
    </source>
</reference>
<dbReference type="Gene3D" id="3.40.50.720">
    <property type="entry name" value="NAD(P)-binding Rossmann-like Domain"/>
    <property type="match status" value="1"/>
</dbReference>
<keyword evidence="2" id="KW-0560">Oxidoreductase</keyword>
<dbReference type="FunFam" id="3.30.360.10:FF:000002">
    <property type="entry name" value="Glyceraldehyde-3-phosphate dehydrogenase"/>
    <property type="match status" value="1"/>
</dbReference>
<evidence type="ECO:0000313" key="7">
    <source>
        <dbReference type="Proteomes" id="UP000482960"/>
    </source>
</evidence>
<dbReference type="InterPro" id="IPR020831">
    <property type="entry name" value="GlycerAld/Erythrose_P_DH"/>
</dbReference>
<dbReference type="InterPro" id="IPR036291">
    <property type="entry name" value="NAD(P)-bd_dom_sf"/>
</dbReference>
<dbReference type="AlphaFoldDB" id="A0A6V8LQW0"/>
<gene>
    <name evidence="6" type="ORF">Prum_103180</name>
</gene>
<evidence type="ECO:0000256" key="3">
    <source>
        <dbReference type="SAM" id="MobiDB-lite"/>
    </source>
</evidence>
<evidence type="ECO:0008006" key="8">
    <source>
        <dbReference type="Google" id="ProtNLM"/>
    </source>
</evidence>
<dbReference type="InterPro" id="IPR012347">
    <property type="entry name" value="Ferritin-like"/>
</dbReference>
<dbReference type="Gene3D" id="1.20.1260.10">
    <property type="match status" value="1"/>
</dbReference>
<comment type="caution">
    <text evidence="6">The sequence shown here is derived from an EMBL/GenBank/DDBJ whole genome shotgun (WGS) entry which is preliminary data.</text>
</comment>
<evidence type="ECO:0000259" key="4">
    <source>
        <dbReference type="Pfam" id="PF02800"/>
    </source>
</evidence>
<dbReference type="PRINTS" id="PR00078">
    <property type="entry name" value="G3PDHDRGNASE"/>
</dbReference>
<dbReference type="Pfam" id="PF02800">
    <property type="entry name" value="Gp_dh_C"/>
    <property type="match status" value="1"/>
</dbReference>
<feature type="region of interest" description="Disordered" evidence="3">
    <location>
        <begin position="338"/>
        <end position="368"/>
    </location>
</feature>
<evidence type="ECO:0000259" key="5">
    <source>
        <dbReference type="Pfam" id="PF09968"/>
    </source>
</evidence>
<reference evidence="6 7" key="2">
    <citation type="submission" date="2020-03" db="EMBL/GenBank/DDBJ databases">
        <authorList>
            <person name="Ichikawa N."/>
            <person name="Kimura A."/>
            <person name="Kitahashi Y."/>
            <person name="Uohara A."/>
        </authorList>
    </citation>
    <scope>NUCLEOTIDE SEQUENCE [LARGE SCALE GENOMIC DNA]</scope>
    <source>
        <strain evidence="6 7">NBRC 108638</strain>
    </source>
</reference>
<dbReference type="GO" id="GO:0016620">
    <property type="term" value="F:oxidoreductase activity, acting on the aldehyde or oxo group of donors, NAD or NADP as acceptor"/>
    <property type="evidence" value="ECO:0007669"/>
    <property type="project" value="InterPro"/>
</dbReference>
<organism evidence="6 7">
    <name type="scientific">Phytohabitans rumicis</name>
    <dbReference type="NCBI Taxonomy" id="1076125"/>
    <lineage>
        <taxon>Bacteria</taxon>
        <taxon>Bacillati</taxon>
        <taxon>Actinomycetota</taxon>
        <taxon>Actinomycetes</taxon>
        <taxon>Micromonosporales</taxon>
        <taxon>Micromonosporaceae</taxon>
    </lineage>
</organism>
<keyword evidence="7" id="KW-1185">Reference proteome</keyword>
<dbReference type="SUPFAM" id="SSF55347">
    <property type="entry name" value="Glyceraldehyde-3-phosphate dehydrogenase-like, C-terminal domain"/>
    <property type="match status" value="1"/>
</dbReference>
<comment type="similarity">
    <text evidence="1">Belongs to the glyceraldehyde-3-phosphate dehydrogenase family.</text>
</comment>
<dbReference type="SUPFAM" id="SSF51735">
    <property type="entry name" value="NAD(P)-binding Rossmann-fold domains"/>
    <property type="match status" value="1"/>
</dbReference>
<evidence type="ECO:0000256" key="1">
    <source>
        <dbReference type="ARBA" id="ARBA00007406"/>
    </source>
</evidence>
<dbReference type="Gene3D" id="3.30.360.10">
    <property type="entry name" value="Dihydrodipicolinate Reductase, domain 2"/>
    <property type="match status" value="1"/>
</dbReference>
<feature type="compositionally biased region" description="Basic residues" evidence="3">
    <location>
        <begin position="343"/>
        <end position="364"/>
    </location>
</feature>
<dbReference type="Pfam" id="PF09968">
    <property type="entry name" value="DUF2202"/>
    <property type="match status" value="1"/>
</dbReference>
<accession>A0A6V8LQW0</accession>